<dbReference type="HOGENOM" id="CLU_1250087_0_0_4"/>
<dbReference type="SUPFAM" id="SSF81301">
    <property type="entry name" value="Nucleotidyltransferase"/>
    <property type="match status" value="1"/>
</dbReference>
<dbReference type="eggNOG" id="COG2357">
    <property type="taxonomic scope" value="Bacteria"/>
</dbReference>
<dbReference type="Pfam" id="PF04607">
    <property type="entry name" value="RelA_SpoT"/>
    <property type="match status" value="1"/>
</dbReference>
<evidence type="ECO:0000259" key="1">
    <source>
        <dbReference type="SMART" id="SM00954"/>
    </source>
</evidence>
<dbReference type="PANTHER" id="PTHR47837:SF1">
    <property type="entry name" value="GTP PYROPHOSPHOKINASE YJBM"/>
    <property type="match status" value="1"/>
</dbReference>
<dbReference type="Proteomes" id="UP000015559">
    <property type="component" value="Chromosome"/>
</dbReference>
<dbReference type="EMBL" id="AP013066">
    <property type="protein sequence ID" value="BAN34913.1"/>
    <property type="molecule type" value="Genomic_DNA"/>
</dbReference>
<dbReference type="PANTHER" id="PTHR47837">
    <property type="entry name" value="GTP PYROPHOSPHOKINASE YJBM"/>
    <property type="match status" value="1"/>
</dbReference>
<dbReference type="GO" id="GO:0015969">
    <property type="term" value="P:guanosine tetraphosphate metabolic process"/>
    <property type="evidence" value="ECO:0007669"/>
    <property type="project" value="InterPro"/>
</dbReference>
<sequence length="221" mass="25209">MDDIVGFRIIVSTRAEQKKVVDCLSNGLSVKAIKDYVDSPPASGYRGIHIIGAAETFLSGNREPTRFTYEIQVRTFFQHIWSTTSESFGEQVKEGGGSLEQREYLDSFSKKVVLFEENNPDFVQDEGLVPDGKINYFVVNFDKSKGVLIKTQMFYDAIVKALEYYQYLENLLSKNLNNEVTLLAVPHGEERLRITHLRYFRPYGRPEIPIEIRPETAIPGS</sequence>
<dbReference type="InterPro" id="IPR052366">
    <property type="entry name" value="GTP_Pyrophosphokinase"/>
</dbReference>
<evidence type="ECO:0000313" key="2">
    <source>
        <dbReference type="EMBL" id="BAN34913.1"/>
    </source>
</evidence>
<dbReference type="CDD" id="cd05399">
    <property type="entry name" value="NT_Rel-Spo_like"/>
    <property type="match status" value="1"/>
</dbReference>
<dbReference type="Gene3D" id="3.30.460.10">
    <property type="entry name" value="Beta Polymerase, domain 2"/>
    <property type="match status" value="1"/>
</dbReference>
<dbReference type="KEGG" id="sdr:SCD_n01077"/>
<dbReference type="AlphaFoldDB" id="S6ABQ2"/>
<proteinExistence type="predicted"/>
<reference evidence="2 3" key="1">
    <citation type="journal article" date="2012" name="Appl. Environ. Microbiol.">
        <title>Draft genome sequence of a psychrotolerant sulfur-oxidizing bacterium, Sulfuricella denitrificans skB26, and proteomic insights into cold adaptation.</title>
        <authorList>
            <person name="Watanabe T."/>
            <person name="Kojima H."/>
            <person name="Fukui M."/>
        </authorList>
    </citation>
    <scope>NUCLEOTIDE SEQUENCE [LARGE SCALE GENOMIC DNA]</scope>
    <source>
        <strain evidence="3">skB26</strain>
    </source>
</reference>
<accession>S6ABQ2</accession>
<protein>
    <recommendedName>
        <fullName evidence="1">RelA/SpoT domain-containing protein</fullName>
    </recommendedName>
</protein>
<name>S6ABQ2_SULDS</name>
<dbReference type="InterPro" id="IPR043519">
    <property type="entry name" value="NT_sf"/>
</dbReference>
<keyword evidence="3" id="KW-1185">Reference proteome</keyword>
<feature type="domain" description="RelA/SpoT" evidence="1">
    <location>
        <begin position="1"/>
        <end position="96"/>
    </location>
</feature>
<dbReference type="InterPro" id="IPR007685">
    <property type="entry name" value="RelA_SpoT"/>
</dbReference>
<evidence type="ECO:0000313" key="3">
    <source>
        <dbReference type="Proteomes" id="UP000015559"/>
    </source>
</evidence>
<organism evidence="2 3">
    <name type="scientific">Sulfuricella denitrificans (strain DSM 22764 / NBRC 105220 / skB26)</name>
    <dbReference type="NCBI Taxonomy" id="1163617"/>
    <lineage>
        <taxon>Bacteria</taxon>
        <taxon>Pseudomonadati</taxon>
        <taxon>Pseudomonadota</taxon>
        <taxon>Betaproteobacteria</taxon>
        <taxon>Nitrosomonadales</taxon>
        <taxon>Sulfuricellaceae</taxon>
        <taxon>Sulfuricella</taxon>
    </lineage>
</organism>
<gene>
    <name evidence="2" type="ORF">SCD_n01077</name>
</gene>
<dbReference type="SMART" id="SM00954">
    <property type="entry name" value="RelA_SpoT"/>
    <property type="match status" value="1"/>
</dbReference>
<dbReference type="STRING" id="1163617.SCD_n01077"/>